<evidence type="ECO:0000256" key="3">
    <source>
        <dbReference type="ARBA" id="ARBA00022490"/>
    </source>
</evidence>
<keyword evidence="11" id="KW-1185">Reference proteome</keyword>
<dbReference type="InterPro" id="IPR012340">
    <property type="entry name" value="NA-bd_OB-fold"/>
</dbReference>
<dbReference type="InterPro" id="IPR001900">
    <property type="entry name" value="RNase_II/R"/>
</dbReference>
<reference evidence="10 11" key="1">
    <citation type="submission" date="2017-03" db="EMBL/GenBank/DDBJ databases">
        <title>Genome sequence of Clostridium thermoalcaliphilum DSM 7309.</title>
        <authorList>
            <person name="Poehlein A."/>
            <person name="Daniel R."/>
        </authorList>
    </citation>
    <scope>NUCLEOTIDE SEQUENCE [LARGE SCALE GENOMIC DNA]</scope>
    <source>
        <strain evidence="10 11">DSM 7309</strain>
    </source>
</reference>
<comment type="catalytic activity">
    <reaction evidence="1 8">
        <text>Exonucleolytic cleavage in the 3'- to 5'-direction to yield nucleoside 5'-phosphates.</text>
        <dbReference type="EC" id="3.1.13.1"/>
    </reaction>
</comment>
<dbReference type="CDD" id="cd04471">
    <property type="entry name" value="S1_RNase_R"/>
    <property type="match status" value="1"/>
</dbReference>
<evidence type="ECO:0000313" key="11">
    <source>
        <dbReference type="Proteomes" id="UP000190140"/>
    </source>
</evidence>
<dbReference type="InterPro" id="IPR022966">
    <property type="entry name" value="RNase_II/R_CS"/>
</dbReference>
<dbReference type="SMART" id="SM00316">
    <property type="entry name" value="S1"/>
    <property type="match status" value="1"/>
</dbReference>
<dbReference type="InterPro" id="IPR004476">
    <property type="entry name" value="RNase_II/RNase_R"/>
</dbReference>
<evidence type="ECO:0000256" key="8">
    <source>
        <dbReference type="HAMAP-Rule" id="MF_01895"/>
    </source>
</evidence>
<feature type="domain" description="S1 motif" evidence="9">
    <location>
        <begin position="626"/>
        <end position="706"/>
    </location>
</feature>
<dbReference type="EC" id="3.1.13.1" evidence="8"/>
<keyword evidence="4 8" id="KW-0540">Nuclease</keyword>
<dbReference type="SMART" id="SM00955">
    <property type="entry name" value="RNB"/>
    <property type="match status" value="1"/>
</dbReference>
<evidence type="ECO:0000256" key="6">
    <source>
        <dbReference type="ARBA" id="ARBA00022839"/>
    </source>
</evidence>
<dbReference type="InterPro" id="IPR050180">
    <property type="entry name" value="RNR_Ribonuclease"/>
</dbReference>
<keyword evidence="7 8" id="KW-0694">RNA-binding</keyword>
<evidence type="ECO:0000256" key="5">
    <source>
        <dbReference type="ARBA" id="ARBA00022801"/>
    </source>
</evidence>
<proteinExistence type="inferred from homology"/>
<dbReference type="HAMAP" id="MF_01895">
    <property type="entry name" value="RNase_R"/>
    <property type="match status" value="1"/>
</dbReference>
<dbReference type="EMBL" id="MZGW01000002">
    <property type="protein sequence ID" value="OPJ56441.1"/>
    <property type="molecule type" value="Genomic_DNA"/>
</dbReference>
<dbReference type="Pfam" id="PF17876">
    <property type="entry name" value="CSD2"/>
    <property type="match status" value="1"/>
</dbReference>
<dbReference type="GO" id="GO:0003723">
    <property type="term" value="F:RNA binding"/>
    <property type="evidence" value="ECO:0007669"/>
    <property type="project" value="UniProtKB-UniRule"/>
</dbReference>
<keyword evidence="3 8" id="KW-0963">Cytoplasm</keyword>
<dbReference type="Pfam" id="PF00575">
    <property type="entry name" value="S1"/>
    <property type="match status" value="1"/>
</dbReference>
<dbReference type="SUPFAM" id="SSF50249">
    <property type="entry name" value="Nucleic acid-binding proteins"/>
    <property type="match status" value="4"/>
</dbReference>
<dbReference type="FunFam" id="2.40.50.140:FF:000219">
    <property type="entry name" value="Ribonuclease R"/>
    <property type="match status" value="1"/>
</dbReference>
<dbReference type="NCBIfam" id="TIGR00358">
    <property type="entry name" value="3_prime_RNase"/>
    <property type="match status" value="1"/>
</dbReference>
<dbReference type="Gene3D" id="2.40.50.140">
    <property type="entry name" value="Nucleic acid-binding proteins"/>
    <property type="match status" value="3"/>
</dbReference>
<evidence type="ECO:0000256" key="4">
    <source>
        <dbReference type="ARBA" id="ARBA00022722"/>
    </source>
</evidence>
<dbReference type="Pfam" id="PF08206">
    <property type="entry name" value="OB_RNB"/>
    <property type="match status" value="1"/>
</dbReference>
<dbReference type="InterPro" id="IPR013223">
    <property type="entry name" value="RNase_B_OB_dom"/>
</dbReference>
<dbReference type="STRING" id="29349.CLOTH_08450"/>
<dbReference type="PROSITE" id="PS50126">
    <property type="entry name" value="S1"/>
    <property type="match status" value="1"/>
</dbReference>
<dbReference type="OrthoDB" id="9764149at2"/>
<dbReference type="GO" id="GO:0008859">
    <property type="term" value="F:exoribonuclease II activity"/>
    <property type="evidence" value="ECO:0007669"/>
    <property type="project" value="UniProtKB-UniRule"/>
</dbReference>
<dbReference type="PANTHER" id="PTHR23355:SF9">
    <property type="entry name" value="DIS3-LIKE EXONUCLEASE 2"/>
    <property type="match status" value="1"/>
</dbReference>
<organism evidence="10 11">
    <name type="scientific">Alkalithermobacter paradoxus</name>
    <dbReference type="NCBI Taxonomy" id="29349"/>
    <lineage>
        <taxon>Bacteria</taxon>
        <taxon>Bacillati</taxon>
        <taxon>Bacillota</taxon>
        <taxon>Clostridia</taxon>
        <taxon>Peptostreptococcales</taxon>
        <taxon>Tepidibacteraceae</taxon>
        <taxon>Alkalithermobacter</taxon>
    </lineage>
</organism>
<evidence type="ECO:0000256" key="2">
    <source>
        <dbReference type="ARBA" id="ARBA00004496"/>
    </source>
</evidence>
<keyword evidence="6 8" id="KW-0269">Exonuclease</keyword>
<comment type="subcellular location">
    <subcellularLocation>
        <location evidence="2 8">Cytoplasm</location>
    </subcellularLocation>
</comment>
<gene>
    <name evidence="8 10" type="primary">rnr</name>
    <name evidence="10" type="ORF">CLOTH_08450</name>
</gene>
<protein>
    <recommendedName>
        <fullName evidence="8">Ribonuclease R</fullName>
        <shortName evidence="8">RNase R</shortName>
        <ecNumber evidence="8">3.1.13.1</ecNumber>
    </recommendedName>
</protein>
<dbReference type="Pfam" id="PF00773">
    <property type="entry name" value="RNB"/>
    <property type="match status" value="1"/>
</dbReference>
<keyword evidence="5 8" id="KW-0378">Hydrolase</keyword>
<evidence type="ECO:0000256" key="7">
    <source>
        <dbReference type="ARBA" id="ARBA00022884"/>
    </source>
</evidence>
<comment type="function">
    <text evidence="8">3'-5' exoribonuclease that releases 5'-nucleoside monophosphates and is involved in maturation of structured RNAs.</text>
</comment>
<dbReference type="AlphaFoldDB" id="A0A1V4I8X0"/>
<dbReference type="PROSITE" id="PS01175">
    <property type="entry name" value="RIBONUCLEASE_II"/>
    <property type="match status" value="1"/>
</dbReference>
<dbReference type="Proteomes" id="UP000190140">
    <property type="component" value="Unassembled WGS sequence"/>
</dbReference>
<sequence>MNVELKNSLLQFMKEKAYNPLSAEELASIFDIHKSEKAMFFNMLDEMEQDGYIYKTKKNKYGLPSKMNLFVGRLLTHQRGYGFVISNEEAMEDLFIPANCMNGALHNDKVIARIMESSTESKRAEGEIIRIIERATKTVVGTYEGSKNFGFVVPDNKRFGMDIYIPKSQNMNARDGYKVVCEITQWPQKGRNPEGRIIEILGKKEDVGIDILSIIRQHDLPEEFPNKVLAEADKVDENIPDEEIERRLDLRDKITFTIDGADAKDLDDAVSIEVLENGNYKLGVHIADVTHYVKENSKLDKEALKRGTSVYLVDRVIPMLPKKLSNGVCSLNPNVDRLTLSIFMEIDKNGNVLNYDIAETVINSKARMVYTDVSDILENEDQDLIKKYENLVPYFRNMEKLARILMERRYKRGAIDFDFPEAKILLDKKGRVEDVVKYERRIANRIIEEFMLVSNETIAEHFYWLSIPFVYRVHETPHVEKIENFNKFLSAFGYFIKGDLESVQPKALQQLLEEVEGKKEERVINTLMLRSLKQARYSPECIGHFGLAAKYYSHFTSPIRRYPDLQIHRIIKEFLNKKITSSRSEALKHIVAYSAEQSSLRERAAEDAERDVEDLKKAEYMSSKIGEEFDGIISSVTSFGIFIELDNTIEGLVRLSSLDDDYYIFDANSYTLRGEHTKKTYTIGDEVKVKVSKVNIELKEIEFSILQD</sequence>
<evidence type="ECO:0000313" key="10">
    <source>
        <dbReference type="EMBL" id="OPJ56441.1"/>
    </source>
</evidence>
<name>A0A1V4I8X0_9FIRM</name>
<dbReference type="GO" id="GO:0006402">
    <property type="term" value="P:mRNA catabolic process"/>
    <property type="evidence" value="ECO:0007669"/>
    <property type="project" value="TreeGrafter"/>
</dbReference>
<accession>A0A1V4I8X0</accession>
<dbReference type="SMART" id="SM00357">
    <property type="entry name" value="CSP"/>
    <property type="match status" value="2"/>
</dbReference>
<dbReference type="InterPro" id="IPR003029">
    <property type="entry name" value="S1_domain"/>
</dbReference>
<evidence type="ECO:0000259" key="9">
    <source>
        <dbReference type="PROSITE" id="PS50126"/>
    </source>
</evidence>
<dbReference type="RefSeq" id="WP_079411514.1">
    <property type="nucleotide sequence ID" value="NZ_MZGW01000002.1"/>
</dbReference>
<comment type="caution">
    <text evidence="10">The sequence shown here is derived from an EMBL/GenBank/DDBJ whole genome shotgun (WGS) entry which is preliminary data.</text>
</comment>
<evidence type="ECO:0000256" key="1">
    <source>
        <dbReference type="ARBA" id="ARBA00001849"/>
    </source>
</evidence>
<dbReference type="GO" id="GO:0005829">
    <property type="term" value="C:cytosol"/>
    <property type="evidence" value="ECO:0007669"/>
    <property type="project" value="TreeGrafter"/>
</dbReference>
<dbReference type="NCBIfam" id="TIGR02063">
    <property type="entry name" value="RNase_R"/>
    <property type="match status" value="1"/>
</dbReference>
<dbReference type="InterPro" id="IPR011129">
    <property type="entry name" value="CSD"/>
</dbReference>
<dbReference type="InterPro" id="IPR011805">
    <property type="entry name" value="RNase_R"/>
</dbReference>
<dbReference type="InterPro" id="IPR040476">
    <property type="entry name" value="CSD2"/>
</dbReference>
<dbReference type="PANTHER" id="PTHR23355">
    <property type="entry name" value="RIBONUCLEASE"/>
    <property type="match status" value="1"/>
</dbReference>
<comment type="similarity">
    <text evidence="8">Belongs to the RNR ribonuclease family. RNase R subfamily.</text>
</comment>